<dbReference type="GO" id="GO:0006270">
    <property type="term" value="P:DNA replication initiation"/>
    <property type="evidence" value="ECO:0007669"/>
    <property type="project" value="TreeGrafter"/>
</dbReference>
<dbReference type="Proteomes" id="UP000054805">
    <property type="component" value="Unassembled WGS sequence"/>
</dbReference>
<name>A0A0V1IU62_TRIPS</name>
<dbReference type="Pfam" id="PF04042">
    <property type="entry name" value="DNA_pol_E_B"/>
    <property type="match status" value="1"/>
</dbReference>
<evidence type="ECO:0000256" key="4">
    <source>
        <dbReference type="ARBA" id="ARBA00022676"/>
    </source>
</evidence>
<comment type="subcellular location">
    <subcellularLocation>
        <location evidence="1">Nucleus</location>
    </subcellularLocation>
</comment>
<dbReference type="Pfam" id="PF00534">
    <property type="entry name" value="Glycos_transf_1"/>
    <property type="match status" value="1"/>
</dbReference>
<evidence type="ECO:0000259" key="12">
    <source>
        <dbReference type="Pfam" id="PF22062"/>
    </source>
</evidence>
<dbReference type="InterPro" id="IPR007185">
    <property type="entry name" value="DNA_pol_a/d/e_bsu"/>
</dbReference>
<feature type="domain" description="Headcase middle" evidence="11">
    <location>
        <begin position="479"/>
        <end position="655"/>
    </location>
</feature>
<dbReference type="Pfam" id="PF16002">
    <property type="entry name" value="Headcase"/>
    <property type="match status" value="1"/>
</dbReference>
<evidence type="ECO:0000259" key="10">
    <source>
        <dbReference type="Pfam" id="PF15072"/>
    </source>
</evidence>
<dbReference type="Gene3D" id="3.40.50.720">
    <property type="entry name" value="NAD(P)-binding Rossmann-like Domain"/>
    <property type="match status" value="1"/>
</dbReference>
<evidence type="ECO:0000256" key="3">
    <source>
        <dbReference type="ARBA" id="ARBA00018596"/>
    </source>
</evidence>
<feature type="domain" description="DNA polymerase alpha/delta/epsilon subunit B" evidence="9">
    <location>
        <begin position="967"/>
        <end position="1177"/>
    </location>
</feature>
<feature type="transmembrane region" description="Helical" evidence="7">
    <location>
        <begin position="1409"/>
        <end position="1433"/>
    </location>
</feature>
<dbReference type="InterPro" id="IPR054300">
    <property type="entry name" value="OB_DPOA2"/>
</dbReference>
<keyword evidence="14" id="KW-1185">Reference proteome</keyword>
<keyword evidence="4" id="KW-0808">Transferase</keyword>
<dbReference type="InterPro" id="IPR043034">
    <property type="entry name" value="DNA_pol_alpha_B_N_sf"/>
</dbReference>
<dbReference type="InterPro" id="IPR031947">
    <property type="entry name" value="Headcase_mid"/>
</dbReference>
<dbReference type="InterPro" id="IPR036291">
    <property type="entry name" value="NAD(P)-bd_dom_sf"/>
</dbReference>
<comment type="caution">
    <text evidence="13">The sequence shown here is derived from an EMBL/GenBank/DDBJ whole genome shotgun (WGS) entry which is preliminary data.</text>
</comment>
<dbReference type="InterPro" id="IPR016722">
    <property type="entry name" value="DNA_pol_alpha_bsu"/>
</dbReference>
<protein>
    <recommendedName>
        <fullName evidence="3">DNA polymerase alpha subunit B</fullName>
    </recommendedName>
</protein>
<dbReference type="PANTHER" id="PTHR23061:SF12">
    <property type="entry name" value="DNA POLYMERASE ALPHA SUBUNIT B"/>
    <property type="match status" value="1"/>
</dbReference>
<evidence type="ECO:0000259" key="8">
    <source>
        <dbReference type="Pfam" id="PF00534"/>
    </source>
</evidence>
<dbReference type="EMBL" id="JYDS01000088">
    <property type="protein sequence ID" value="KRZ26243.1"/>
    <property type="molecule type" value="Genomic_DNA"/>
</dbReference>
<dbReference type="GO" id="GO:0005658">
    <property type="term" value="C:alpha DNA polymerase:primase complex"/>
    <property type="evidence" value="ECO:0007669"/>
    <property type="project" value="TreeGrafter"/>
</dbReference>
<dbReference type="SUPFAM" id="SSF53756">
    <property type="entry name" value="UDP-Glycosyltransferase/glycogen phosphorylase"/>
    <property type="match status" value="1"/>
</dbReference>
<keyword evidence="4" id="KW-0328">Glycosyltransferase</keyword>
<evidence type="ECO:0000259" key="11">
    <source>
        <dbReference type="Pfam" id="PF16002"/>
    </source>
</evidence>
<keyword evidence="7" id="KW-0812">Transmembrane</keyword>
<gene>
    <name evidence="13" type="primary">ALG2</name>
    <name evidence="13" type="ORF">T4B_11640</name>
</gene>
<proteinExistence type="inferred from homology"/>
<evidence type="ECO:0000256" key="1">
    <source>
        <dbReference type="ARBA" id="ARBA00004123"/>
    </source>
</evidence>
<dbReference type="GO" id="GO:0000725">
    <property type="term" value="P:recombinational repair"/>
    <property type="evidence" value="ECO:0007669"/>
    <property type="project" value="InterPro"/>
</dbReference>
<evidence type="ECO:0000256" key="7">
    <source>
        <dbReference type="SAM" id="Phobius"/>
    </source>
</evidence>
<dbReference type="Gene3D" id="3.60.21.60">
    <property type="match status" value="2"/>
</dbReference>
<keyword evidence="5" id="KW-0235">DNA replication</keyword>
<keyword evidence="6" id="KW-0539">Nucleus</keyword>
<dbReference type="Gene3D" id="1.10.8.530">
    <property type="entry name" value="DNA polymerase alpha-primase, subunit B, N-terminal domain"/>
    <property type="match status" value="1"/>
</dbReference>
<dbReference type="GO" id="GO:0003677">
    <property type="term" value="F:DNA binding"/>
    <property type="evidence" value="ECO:0007669"/>
    <property type="project" value="InterPro"/>
</dbReference>
<feature type="domain" description="Homologous recombination OB-fold protein OB-fold" evidence="10">
    <location>
        <begin position="68"/>
        <end position="153"/>
    </location>
</feature>
<dbReference type="PANTHER" id="PTHR23061">
    <property type="entry name" value="DNA POLYMERASE 2 ALPHA 70 KDA SUBUNIT"/>
    <property type="match status" value="1"/>
</dbReference>
<accession>A0A0V1IU62</accession>
<dbReference type="Gene3D" id="3.40.50.2000">
    <property type="entry name" value="Glycogen Phosphorylase B"/>
    <property type="match status" value="1"/>
</dbReference>
<evidence type="ECO:0000256" key="2">
    <source>
        <dbReference type="ARBA" id="ARBA00007299"/>
    </source>
</evidence>
<evidence type="ECO:0000313" key="13">
    <source>
        <dbReference type="EMBL" id="KRZ26243.1"/>
    </source>
</evidence>
<feature type="domain" description="Glycosyl transferase family 1" evidence="8">
    <location>
        <begin position="1240"/>
        <end position="1389"/>
    </location>
</feature>
<dbReference type="Pfam" id="PF15072">
    <property type="entry name" value="HROB"/>
    <property type="match status" value="1"/>
</dbReference>
<sequence>MNIKNEMDVDNVEIQNCNMRSQIGIIRKNDFTREPWASAKLYLDAENISIVTIESAKELFFFDLLEDNKVECMLVTVARIREKCPDALLITVEDQTGEIDAVVKFDKFYSPHNYSSLITAGSVLFLEKISFCGLSKLSPYAVILKPTIRRIYWIQYEELNSAVHMDYFSTQACLGKDTIAVQVFHQSPDKSNLWSLKENLIEKRIFDKMSDLINSEIKNLRERYINAGLEKSGIMNRTLQSACQMDKRTELASCSMQNQLEKDNEEKSLQCKTQDSHTKSEIALNSATSVTTTDDDDLFLATLDDDFFNDIFSLLSTNNQSKNMTDAINDDVVELKCKNPSCSSEKCEHRLCFEARQSSLQSFDRLNVFVKNLTGVGSYGGGYLKCDRTQRTRGEESVKHLSFRLESGNKVASLSKNSGFGGGFFRSRSRTSSFGSTIVAFDSDGSAMSKSKSNQFILESCEDDIGILNNFSHCLDMQAQSTGNIFRRRQNLESFRKALPRSKINGIDIKLEDDCPQGNDETRLFVLTNLGDHKRRIVTCIICQSLLPVYDRYPLIDGTFFLSPINHENLGVMVNYEGSSLYLLSLCMYCMESAPKLMCILCGSVGWFIGNKLIYGTLYTYDVLAAVQCCMPRCSSCYDSLQTVKIEDIVQQFSYLGFVFNSADDVQVCNNILRICSNLKWKAEEFVDQWISFSLSNSVTEMNVENLNIMERNFLRNRRQEHCGQSSPRNTFLNDSKISEISNSTFEMSKELLSTYITSDQQDDSAIEDVLENSQEIGLSSPNAAIVKRSSYAKLIFSYQPNVTLEWIVPEMDRYITVRPFDCKQFLYKSYRYMYEKLEDRMEMLGKMIDSVSGAVMRSVDEGKDVLPVDSVSDEMIYICGQVYSVSGLLKNNKDVHLHGKSDHGFSEVTLDLSSVKQYAIFPGQIIVAKGVGLHSHIFAADEIYPGELAPIPVKTLNEVVQCNLLFVIACGPFCYADENDFIALQELVNYCLQVKASTLILIGPIFYSENIKPLSQDDVSYEELLCKMLFNICESLSANFTNVIIVASPKDTFSSQIYPCPPYRLKWSAFIGENVEQPDNLFFAPDPCLLNVGGVIIGITSTDILWHLKNEELVEGIQQGERVNRMITHLLMQRSFYPLCPSGDITIEYNKLKLYGELSVRPDILILPSKFHHFIKSIHKTVCVNPGNFVKAKSTDDVCCKTFKSFEKHSCVHVLYPSFNVSLLSVEKLAPISETVVPRNRKYYFLSLNRFEPKKNVELAIYAFLNLRETLTEEHKDAVQLLCKRLNLNNFVSFVESPTEELKISLIVNCTALVYTPSNEHFGIVPLEAMYCQVPVIACNSGGPMETILHEKTGYLVPSDPQAFADVMIKFVEDATLKTKFGQAGREWVLNKFSPDQSEEREIILCSFVLISFVRAALHCCDMIFIVILYLIQLLVAVEMLNGRVALVTGASRGIGRGIALQLGEAGATVYIT</sequence>
<reference evidence="13 14" key="1">
    <citation type="submission" date="2015-01" db="EMBL/GenBank/DDBJ databases">
        <title>Evolution of Trichinella species and genotypes.</title>
        <authorList>
            <person name="Korhonen P.K."/>
            <person name="Edoardo P."/>
            <person name="Giuseppe L.R."/>
            <person name="Gasser R.B."/>
        </authorList>
    </citation>
    <scope>NUCLEOTIDE SEQUENCE [LARGE SCALE GENOMIC DNA]</scope>
    <source>
        <strain evidence="13">ISS588</strain>
    </source>
</reference>
<dbReference type="InterPro" id="IPR001296">
    <property type="entry name" value="Glyco_trans_1"/>
</dbReference>
<dbReference type="SUPFAM" id="SSF51735">
    <property type="entry name" value="NAD(P)-binding Rossmann-fold domains"/>
    <property type="match status" value="1"/>
</dbReference>
<evidence type="ECO:0000313" key="14">
    <source>
        <dbReference type="Proteomes" id="UP000054805"/>
    </source>
</evidence>
<organism evidence="13 14">
    <name type="scientific">Trichinella pseudospiralis</name>
    <name type="common">Parasitic roundworm</name>
    <dbReference type="NCBI Taxonomy" id="6337"/>
    <lineage>
        <taxon>Eukaryota</taxon>
        <taxon>Metazoa</taxon>
        <taxon>Ecdysozoa</taxon>
        <taxon>Nematoda</taxon>
        <taxon>Enoplea</taxon>
        <taxon>Dorylaimia</taxon>
        <taxon>Trichinellida</taxon>
        <taxon>Trichinellidae</taxon>
        <taxon>Trichinella</taxon>
    </lineage>
</organism>
<evidence type="ECO:0000259" key="9">
    <source>
        <dbReference type="Pfam" id="PF04042"/>
    </source>
</evidence>
<keyword evidence="7" id="KW-1133">Transmembrane helix</keyword>
<evidence type="ECO:0000256" key="6">
    <source>
        <dbReference type="ARBA" id="ARBA00023242"/>
    </source>
</evidence>
<dbReference type="Pfam" id="PF22062">
    <property type="entry name" value="OB_DPOA2"/>
    <property type="match status" value="1"/>
</dbReference>
<feature type="domain" description="DNA polymerase alpha subunit B OB" evidence="12">
    <location>
        <begin position="843"/>
        <end position="947"/>
    </location>
</feature>
<feature type="non-terminal residue" evidence="13">
    <location>
        <position position="1474"/>
    </location>
</feature>
<keyword evidence="7" id="KW-0472">Membrane</keyword>
<comment type="similarity">
    <text evidence="2">Belongs to the DNA polymerase alpha subunit B family.</text>
</comment>
<dbReference type="GO" id="GO:0016757">
    <property type="term" value="F:glycosyltransferase activity"/>
    <property type="evidence" value="ECO:0007669"/>
    <property type="project" value="UniProtKB-KW"/>
</dbReference>
<dbReference type="InterPro" id="IPR058570">
    <property type="entry name" value="HROB_OB"/>
</dbReference>
<evidence type="ECO:0000256" key="5">
    <source>
        <dbReference type="ARBA" id="ARBA00022705"/>
    </source>
</evidence>